<name>A0ABD5V1E1_9EURY</name>
<dbReference type="Gene3D" id="2.60.120.10">
    <property type="entry name" value="Jelly Rolls"/>
    <property type="match status" value="1"/>
</dbReference>
<comment type="caution">
    <text evidence="2">The sequence shown here is derived from an EMBL/GenBank/DDBJ whole genome shotgun (WGS) entry which is preliminary data.</text>
</comment>
<evidence type="ECO:0000313" key="2">
    <source>
        <dbReference type="EMBL" id="MFC6905308.1"/>
    </source>
</evidence>
<keyword evidence="3" id="KW-1185">Reference proteome</keyword>
<dbReference type="SUPFAM" id="SSF51182">
    <property type="entry name" value="RmlC-like cupins"/>
    <property type="match status" value="1"/>
</dbReference>
<dbReference type="AlphaFoldDB" id="A0ABD5V1E1"/>
<dbReference type="RefSeq" id="WP_340603833.1">
    <property type="nucleotide sequence ID" value="NZ_JBBMXV010000003.1"/>
</dbReference>
<dbReference type="CDD" id="cd02208">
    <property type="entry name" value="cupin_RmlC-like"/>
    <property type="match status" value="1"/>
</dbReference>
<evidence type="ECO:0000313" key="3">
    <source>
        <dbReference type="Proteomes" id="UP001596312"/>
    </source>
</evidence>
<protein>
    <submittedName>
        <fullName evidence="2">Cupin domain-containing protein</fullName>
    </submittedName>
</protein>
<dbReference type="Pfam" id="PF07883">
    <property type="entry name" value="Cupin_2"/>
    <property type="match status" value="1"/>
</dbReference>
<reference evidence="2 3" key="1">
    <citation type="journal article" date="2019" name="Int. J. Syst. Evol. Microbiol.">
        <title>The Global Catalogue of Microorganisms (GCM) 10K type strain sequencing project: providing services to taxonomists for standard genome sequencing and annotation.</title>
        <authorList>
            <consortium name="The Broad Institute Genomics Platform"/>
            <consortium name="The Broad Institute Genome Sequencing Center for Infectious Disease"/>
            <person name="Wu L."/>
            <person name="Ma J."/>
        </authorList>
    </citation>
    <scope>NUCLEOTIDE SEQUENCE [LARGE SCALE GENOMIC DNA]</scope>
    <source>
        <strain evidence="2 3">CGMCC 1.3240</strain>
    </source>
</reference>
<dbReference type="EMBL" id="JBHSXQ010000003">
    <property type="protein sequence ID" value="MFC6905308.1"/>
    <property type="molecule type" value="Genomic_DNA"/>
</dbReference>
<dbReference type="InterPro" id="IPR013096">
    <property type="entry name" value="Cupin_2"/>
</dbReference>
<gene>
    <name evidence="2" type="ORF">ACFQGH_08890</name>
</gene>
<feature type="domain" description="Cupin type-2" evidence="1">
    <location>
        <begin position="38"/>
        <end position="109"/>
    </location>
</feature>
<sequence>MGYQVIDPEAIDPTPDRPCVQRSIGTAAALSEFAMNVYEADPGEQLPVVYHSHDEQEEAFYVLSGRLSVETPEGEFTVGSDEAFVAEPNSPHRAYNPEGASDPVRVLAVGAPPVDDDARAYDPDR</sequence>
<evidence type="ECO:0000259" key="1">
    <source>
        <dbReference type="Pfam" id="PF07883"/>
    </source>
</evidence>
<organism evidence="2 3">
    <name type="scientific">Halalkalicoccus tibetensis</name>
    <dbReference type="NCBI Taxonomy" id="175632"/>
    <lineage>
        <taxon>Archaea</taxon>
        <taxon>Methanobacteriati</taxon>
        <taxon>Methanobacteriota</taxon>
        <taxon>Stenosarchaea group</taxon>
        <taxon>Halobacteria</taxon>
        <taxon>Halobacteriales</taxon>
        <taxon>Halococcaceae</taxon>
        <taxon>Halalkalicoccus</taxon>
    </lineage>
</organism>
<proteinExistence type="predicted"/>
<accession>A0ABD5V1E1</accession>
<dbReference type="InterPro" id="IPR011051">
    <property type="entry name" value="RmlC_Cupin_sf"/>
</dbReference>
<dbReference type="Proteomes" id="UP001596312">
    <property type="component" value="Unassembled WGS sequence"/>
</dbReference>
<dbReference type="InterPro" id="IPR014710">
    <property type="entry name" value="RmlC-like_jellyroll"/>
</dbReference>